<evidence type="ECO:0000256" key="5">
    <source>
        <dbReference type="ARBA" id="ARBA00023242"/>
    </source>
</evidence>
<dbReference type="PANTHER" id="PTHR10870:SF0">
    <property type="entry name" value="CELL CYCLE CHECKPOINT PROTEIN RAD1"/>
    <property type="match status" value="1"/>
</dbReference>
<dbReference type="GO" id="GO:0008250">
    <property type="term" value="C:oligosaccharyltransferase complex"/>
    <property type="evidence" value="ECO:0007669"/>
    <property type="project" value="InterPro"/>
</dbReference>
<dbReference type="InterPro" id="IPR046938">
    <property type="entry name" value="DNA_clamp_sf"/>
</dbReference>
<comment type="caution">
    <text evidence="8">The sequence shown here is derived from an EMBL/GenBank/DDBJ whole genome shotgun (WGS) entry which is preliminary data.</text>
</comment>
<dbReference type="EMBL" id="QKRW01000002">
    <property type="protein sequence ID" value="RAL67926.1"/>
    <property type="molecule type" value="Genomic_DNA"/>
</dbReference>
<dbReference type="Pfam" id="PF02144">
    <property type="entry name" value="Rad1"/>
    <property type="match status" value="2"/>
</dbReference>
<gene>
    <name evidence="8" type="ORF">DID88_008651</name>
</gene>
<evidence type="ECO:0000256" key="7">
    <source>
        <dbReference type="SAM" id="Phobius"/>
    </source>
</evidence>
<evidence type="ECO:0000256" key="3">
    <source>
        <dbReference type="ARBA" id="ARBA00022763"/>
    </source>
</evidence>
<dbReference type="AlphaFoldDB" id="A0A395J6P7"/>
<feature type="transmembrane region" description="Helical" evidence="7">
    <location>
        <begin position="27"/>
        <end position="46"/>
    </location>
</feature>
<dbReference type="Gene3D" id="3.70.10.10">
    <property type="match status" value="2"/>
</dbReference>
<feature type="transmembrane region" description="Helical" evidence="7">
    <location>
        <begin position="52"/>
        <end position="71"/>
    </location>
</feature>
<evidence type="ECO:0000313" key="9">
    <source>
        <dbReference type="Proteomes" id="UP000249056"/>
    </source>
</evidence>
<protein>
    <submittedName>
        <fullName evidence="8">Uncharacterized protein</fullName>
    </submittedName>
</protein>
<keyword evidence="7" id="KW-0472">Membrane</keyword>
<organism evidence="8 9">
    <name type="scientific">Monilinia fructigena</name>
    <dbReference type="NCBI Taxonomy" id="38457"/>
    <lineage>
        <taxon>Eukaryota</taxon>
        <taxon>Fungi</taxon>
        <taxon>Dikarya</taxon>
        <taxon>Ascomycota</taxon>
        <taxon>Pezizomycotina</taxon>
        <taxon>Leotiomycetes</taxon>
        <taxon>Helotiales</taxon>
        <taxon>Sclerotiniaceae</taxon>
        <taxon>Monilinia</taxon>
    </lineage>
</organism>
<dbReference type="SUPFAM" id="SSF55979">
    <property type="entry name" value="DNA clamp"/>
    <property type="match status" value="1"/>
</dbReference>
<proteinExistence type="inferred from homology"/>
<dbReference type="Proteomes" id="UP000249056">
    <property type="component" value="Unassembled WGS sequence"/>
</dbReference>
<dbReference type="GO" id="GO:0030896">
    <property type="term" value="C:checkpoint clamp complex"/>
    <property type="evidence" value="ECO:0007669"/>
    <property type="project" value="TreeGrafter"/>
</dbReference>
<feature type="compositionally biased region" description="Acidic residues" evidence="6">
    <location>
        <begin position="272"/>
        <end position="295"/>
    </location>
</feature>
<dbReference type="GO" id="GO:0000077">
    <property type="term" value="P:DNA damage checkpoint signaling"/>
    <property type="evidence" value="ECO:0007669"/>
    <property type="project" value="InterPro"/>
</dbReference>
<evidence type="ECO:0000256" key="6">
    <source>
        <dbReference type="SAM" id="MobiDB-lite"/>
    </source>
</evidence>
<keyword evidence="5" id="KW-0539">Nucleus</keyword>
<comment type="similarity">
    <text evidence="2">Belongs to the rad1 family.</text>
</comment>
<dbReference type="PANTHER" id="PTHR10870">
    <property type="entry name" value="CELL CYCLE CHECKPOINT PROTEIN RAD1"/>
    <property type="match status" value="1"/>
</dbReference>
<keyword evidence="3" id="KW-0227">DNA damage</keyword>
<keyword evidence="4" id="KW-0234">DNA repair</keyword>
<evidence type="ECO:0000313" key="8">
    <source>
        <dbReference type="EMBL" id="RAL67926.1"/>
    </source>
</evidence>
<accession>A0A395J6P7</accession>
<keyword evidence="9" id="KW-1185">Reference proteome</keyword>
<keyword evidence="7" id="KW-1133">Transmembrane helix</keyword>
<comment type="subcellular location">
    <subcellularLocation>
        <location evidence="1">Nucleus</location>
    </subcellularLocation>
</comment>
<evidence type="ECO:0000256" key="1">
    <source>
        <dbReference type="ARBA" id="ARBA00004123"/>
    </source>
</evidence>
<evidence type="ECO:0000256" key="4">
    <source>
        <dbReference type="ARBA" id="ARBA00023204"/>
    </source>
</evidence>
<evidence type="ECO:0000256" key="2">
    <source>
        <dbReference type="ARBA" id="ARBA00010991"/>
    </source>
</evidence>
<sequence length="295" mass="32112">MESSLHGVWESAVGNPFIPTIGKESQFVVGFSLLCIGVLLSGLFGLNRSALTLPLLGLPASAAIAAGSFTFKIGTQGIRFAVEESRVMQGIVFLDKALFTTFSCTLPEPDSEQDQEDAVSNDLAVFQISLSALLETLQIFGAADASTSRFSKPENDGYNSNIRRNRPNAFSNQALGLAGVCRFSYAVVILGSASVDFSKGRELLETFAVKERWSQSYRFDMVKAAGEAMRLASKVSIRGDEQGVLSLQFMVEVDGGGVSFVDFRFVPFIRGEDDEDQDNSQEDDEEFEEEGDDEQ</sequence>
<dbReference type="GO" id="GO:0006281">
    <property type="term" value="P:DNA repair"/>
    <property type="evidence" value="ECO:0007669"/>
    <property type="project" value="UniProtKB-KW"/>
</dbReference>
<name>A0A395J6P7_9HELO</name>
<reference evidence="8 9" key="1">
    <citation type="submission" date="2018-06" db="EMBL/GenBank/DDBJ databases">
        <title>Genome Sequence of the Brown Rot Fungal Pathogen Monilinia fructigena.</title>
        <authorList>
            <person name="Landi L."/>
            <person name="De Miccolis Angelini R.M."/>
            <person name="Pollastro S."/>
            <person name="Abate D."/>
            <person name="Faretra F."/>
            <person name="Romanazzi G."/>
        </authorList>
    </citation>
    <scope>NUCLEOTIDE SEQUENCE [LARGE SCALE GENOMIC DNA]</scope>
    <source>
        <strain evidence="8 9">Mfrg269</strain>
    </source>
</reference>
<dbReference type="OrthoDB" id="337581at2759"/>
<dbReference type="InterPro" id="IPR003021">
    <property type="entry name" value="Rad1_Rec1_Rad17"/>
</dbReference>
<feature type="region of interest" description="Disordered" evidence="6">
    <location>
        <begin position="271"/>
        <end position="295"/>
    </location>
</feature>
<keyword evidence="7" id="KW-0812">Transmembrane</keyword>